<sequence>MLDVGLVEHEFKGKAHLEEELLIVAGLHPAPDRYEDPLDTYSRLWIMMNRAAVRKFIPDDVPAIPPSPSARSISSTPSDLPSSSVPRESTPVPLSHTLQHSFMARPSSRCVRPLRKVPLSKLRQRCLPLLPWLLQSKVLTPRLEPRAGIFNMSRTINRADVELLSTRSVAGVGNFILTQVSAIPTVVAVMVGKHGALLRGYEAVRREHQDTQVKLSHFQQGLVEKGGKTKETEAKLREELESLKAKLVEKEGQVIALSMENEVVKASIVQAYTRGREEGVVSGMNIYKESSEFATEVIHQGSTYYIDGFSTCLEQFKNLGNLPPDFDLSFLNMRADGFGNIEVPGPSGGNLRFLVCRAEFRAQAGVFPRRVDFFLLARIVLDPTSPLAFPHGDLFSLPFYGAWCYPLVLGV</sequence>
<dbReference type="Proteomes" id="UP001293254">
    <property type="component" value="Unassembled WGS sequence"/>
</dbReference>
<name>A0AAE1XSL1_9LAMI</name>
<dbReference type="EMBL" id="JACGWO010000010">
    <property type="protein sequence ID" value="KAK4417294.1"/>
    <property type="molecule type" value="Genomic_DNA"/>
</dbReference>
<organism evidence="3 4">
    <name type="scientific">Sesamum alatum</name>
    <dbReference type="NCBI Taxonomy" id="300844"/>
    <lineage>
        <taxon>Eukaryota</taxon>
        <taxon>Viridiplantae</taxon>
        <taxon>Streptophyta</taxon>
        <taxon>Embryophyta</taxon>
        <taxon>Tracheophyta</taxon>
        <taxon>Spermatophyta</taxon>
        <taxon>Magnoliopsida</taxon>
        <taxon>eudicotyledons</taxon>
        <taxon>Gunneridae</taxon>
        <taxon>Pentapetalae</taxon>
        <taxon>asterids</taxon>
        <taxon>lamiids</taxon>
        <taxon>Lamiales</taxon>
        <taxon>Pedaliaceae</taxon>
        <taxon>Sesamum</taxon>
    </lineage>
</organism>
<reference evidence="3" key="2">
    <citation type="journal article" date="2024" name="Plant">
        <title>Genomic evolution and insights into agronomic trait innovations of Sesamum species.</title>
        <authorList>
            <person name="Miao H."/>
            <person name="Wang L."/>
            <person name="Qu L."/>
            <person name="Liu H."/>
            <person name="Sun Y."/>
            <person name="Le M."/>
            <person name="Wang Q."/>
            <person name="Wei S."/>
            <person name="Zheng Y."/>
            <person name="Lin W."/>
            <person name="Duan Y."/>
            <person name="Cao H."/>
            <person name="Xiong S."/>
            <person name="Wang X."/>
            <person name="Wei L."/>
            <person name="Li C."/>
            <person name="Ma Q."/>
            <person name="Ju M."/>
            <person name="Zhao R."/>
            <person name="Li G."/>
            <person name="Mu C."/>
            <person name="Tian Q."/>
            <person name="Mei H."/>
            <person name="Zhang T."/>
            <person name="Gao T."/>
            <person name="Zhang H."/>
        </authorList>
    </citation>
    <scope>NUCLEOTIDE SEQUENCE</scope>
    <source>
        <strain evidence="3">3651</strain>
    </source>
</reference>
<feature type="region of interest" description="Disordered" evidence="2">
    <location>
        <begin position="66"/>
        <end position="92"/>
    </location>
</feature>
<evidence type="ECO:0000256" key="1">
    <source>
        <dbReference type="SAM" id="Coils"/>
    </source>
</evidence>
<evidence type="ECO:0000313" key="4">
    <source>
        <dbReference type="Proteomes" id="UP001293254"/>
    </source>
</evidence>
<evidence type="ECO:0000256" key="2">
    <source>
        <dbReference type="SAM" id="MobiDB-lite"/>
    </source>
</evidence>
<gene>
    <name evidence="3" type="ORF">Salat_2555000</name>
</gene>
<keyword evidence="4" id="KW-1185">Reference proteome</keyword>
<reference evidence="3" key="1">
    <citation type="submission" date="2020-06" db="EMBL/GenBank/DDBJ databases">
        <authorList>
            <person name="Li T."/>
            <person name="Hu X."/>
            <person name="Zhang T."/>
            <person name="Song X."/>
            <person name="Zhang H."/>
            <person name="Dai N."/>
            <person name="Sheng W."/>
            <person name="Hou X."/>
            <person name="Wei L."/>
        </authorList>
    </citation>
    <scope>NUCLEOTIDE SEQUENCE</scope>
    <source>
        <strain evidence="3">3651</strain>
        <tissue evidence="3">Leaf</tissue>
    </source>
</reference>
<evidence type="ECO:0000313" key="3">
    <source>
        <dbReference type="EMBL" id="KAK4417294.1"/>
    </source>
</evidence>
<accession>A0AAE1XSL1</accession>
<keyword evidence="1" id="KW-0175">Coiled coil</keyword>
<dbReference type="AlphaFoldDB" id="A0AAE1XSL1"/>
<proteinExistence type="predicted"/>
<comment type="caution">
    <text evidence="3">The sequence shown here is derived from an EMBL/GenBank/DDBJ whole genome shotgun (WGS) entry which is preliminary data.</text>
</comment>
<protein>
    <submittedName>
        <fullName evidence="3">Uncharacterized protein</fullName>
    </submittedName>
</protein>
<feature type="compositionally biased region" description="Low complexity" evidence="2">
    <location>
        <begin position="69"/>
        <end position="86"/>
    </location>
</feature>
<feature type="coiled-coil region" evidence="1">
    <location>
        <begin position="233"/>
        <end position="260"/>
    </location>
</feature>